<proteinExistence type="predicted"/>
<name>A0AAV7VXA0_PLEWA</name>
<feature type="compositionally biased region" description="Low complexity" evidence="1">
    <location>
        <begin position="16"/>
        <end position="31"/>
    </location>
</feature>
<dbReference type="AlphaFoldDB" id="A0AAV7VXA0"/>
<sequence>MPAGGRSRQDPQCPTGTPGPAAHSSGSAAGTALRVTLNPLQPRPAFPREAAPLRERRAAGLLSVWAAPGGSRHPTGPPRGPNCAAYRYAARHSSSALGQPGLALL</sequence>
<organism evidence="2 3">
    <name type="scientific">Pleurodeles waltl</name>
    <name type="common">Iberian ribbed newt</name>
    <dbReference type="NCBI Taxonomy" id="8319"/>
    <lineage>
        <taxon>Eukaryota</taxon>
        <taxon>Metazoa</taxon>
        <taxon>Chordata</taxon>
        <taxon>Craniata</taxon>
        <taxon>Vertebrata</taxon>
        <taxon>Euteleostomi</taxon>
        <taxon>Amphibia</taxon>
        <taxon>Batrachia</taxon>
        <taxon>Caudata</taxon>
        <taxon>Salamandroidea</taxon>
        <taxon>Salamandridae</taxon>
        <taxon>Pleurodelinae</taxon>
        <taxon>Pleurodeles</taxon>
    </lineage>
</organism>
<dbReference type="EMBL" id="JANPWB010000002">
    <property type="protein sequence ID" value="KAJ1204705.1"/>
    <property type="molecule type" value="Genomic_DNA"/>
</dbReference>
<evidence type="ECO:0000313" key="3">
    <source>
        <dbReference type="Proteomes" id="UP001066276"/>
    </source>
</evidence>
<gene>
    <name evidence="2" type="ORF">NDU88_000144</name>
</gene>
<evidence type="ECO:0000256" key="1">
    <source>
        <dbReference type="SAM" id="MobiDB-lite"/>
    </source>
</evidence>
<evidence type="ECO:0000313" key="2">
    <source>
        <dbReference type="EMBL" id="KAJ1204705.1"/>
    </source>
</evidence>
<accession>A0AAV7VXA0</accession>
<reference evidence="2" key="1">
    <citation type="journal article" date="2022" name="bioRxiv">
        <title>Sequencing and chromosome-scale assembly of the giantPleurodeles waltlgenome.</title>
        <authorList>
            <person name="Brown T."/>
            <person name="Elewa A."/>
            <person name="Iarovenko S."/>
            <person name="Subramanian E."/>
            <person name="Araus A.J."/>
            <person name="Petzold A."/>
            <person name="Susuki M."/>
            <person name="Suzuki K.-i.T."/>
            <person name="Hayashi T."/>
            <person name="Toyoda A."/>
            <person name="Oliveira C."/>
            <person name="Osipova E."/>
            <person name="Leigh N.D."/>
            <person name="Simon A."/>
            <person name="Yun M.H."/>
        </authorList>
    </citation>
    <scope>NUCLEOTIDE SEQUENCE</scope>
    <source>
        <strain evidence="2">20211129_DDA</strain>
        <tissue evidence="2">Liver</tissue>
    </source>
</reference>
<keyword evidence="3" id="KW-1185">Reference proteome</keyword>
<dbReference type="Proteomes" id="UP001066276">
    <property type="component" value="Chromosome 1_2"/>
</dbReference>
<comment type="caution">
    <text evidence="2">The sequence shown here is derived from an EMBL/GenBank/DDBJ whole genome shotgun (WGS) entry which is preliminary data.</text>
</comment>
<protein>
    <submittedName>
        <fullName evidence="2">Uncharacterized protein</fullName>
    </submittedName>
</protein>
<feature type="region of interest" description="Disordered" evidence="1">
    <location>
        <begin position="1"/>
        <end position="31"/>
    </location>
</feature>